<organism evidence="1 2">
    <name type="scientific">Eumeta variegata</name>
    <name type="common">Bagworm moth</name>
    <name type="synonym">Eumeta japonica</name>
    <dbReference type="NCBI Taxonomy" id="151549"/>
    <lineage>
        <taxon>Eukaryota</taxon>
        <taxon>Metazoa</taxon>
        <taxon>Ecdysozoa</taxon>
        <taxon>Arthropoda</taxon>
        <taxon>Hexapoda</taxon>
        <taxon>Insecta</taxon>
        <taxon>Pterygota</taxon>
        <taxon>Neoptera</taxon>
        <taxon>Endopterygota</taxon>
        <taxon>Lepidoptera</taxon>
        <taxon>Glossata</taxon>
        <taxon>Ditrysia</taxon>
        <taxon>Tineoidea</taxon>
        <taxon>Psychidae</taxon>
        <taxon>Oiketicinae</taxon>
        <taxon>Eumeta</taxon>
    </lineage>
</organism>
<evidence type="ECO:0000313" key="1">
    <source>
        <dbReference type="EMBL" id="GBP90260.1"/>
    </source>
</evidence>
<sequence>MDDIKKRFSQRRNVLGFCDVSETLDRFRKPSNSPCAKMTYWRRPVWDQSPLVQCPQYLGFSHTRKYYTGTAENAHCGGTKGSTRENA</sequence>
<name>A0A4C1ZQQ1_EUMVA</name>
<dbReference type="Proteomes" id="UP000299102">
    <property type="component" value="Unassembled WGS sequence"/>
</dbReference>
<accession>A0A4C1ZQQ1</accession>
<dbReference type="AlphaFoldDB" id="A0A4C1ZQQ1"/>
<comment type="caution">
    <text evidence="1">The sequence shown here is derived from an EMBL/GenBank/DDBJ whole genome shotgun (WGS) entry which is preliminary data.</text>
</comment>
<proteinExistence type="predicted"/>
<dbReference type="OrthoDB" id="10022108at2759"/>
<reference evidence="1 2" key="1">
    <citation type="journal article" date="2019" name="Commun. Biol.">
        <title>The bagworm genome reveals a unique fibroin gene that provides high tensile strength.</title>
        <authorList>
            <person name="Kono N."/>
            <person name="Nakamura H."/>
            <person name="Ohtoshi R."/>
            <person name="Tomita M."/>
            <person name="Numata K."/>
            <person name="Arakawa K."/>
        </authorList>
    </citation>
    <scope>NUCLEOTIDE SEQUENCE [LARGE SCALE GENOMIC DNA]</scope>
</reference>
<gene>
    <name evidence="1" type="ORF">EVAR_89379_1</name>
</gene>
<dbReference type="EMBL" id="BGZK01002069">
    <property type="protein sequence ID" value="GBP90260.1"/>
    <property type="molecule type" value="Genomic_DNA"/>
</dbReference>
<keyword evidence="2" id="KW-1185">Reference proteome</keyword>
<protein>
    <submittedName>
        <fullName evidence="1">Uncharacterized protein</fullName>
    </submittedName>
</protein>
<evidence type="ECO:0000313" key="2">
    <source>
        <dbReference type="Proteomes" id="UP000299102"/>
    </source>
</evidence>